<evidence type="ECO:0000256" key="2">
    <source>
        <dbReference type="ARBA" id="ARBA00022737"/>
    </source>
</evidence>
<proteinExistence type="predicted"/>
<dbReference type="SMART" id="SM00320">
    <property type="entry name" value="WD40"/>
    <property type="match status" value="4"/>
</dbReference>
<evidence type="ECO:0000313" key="7">
    <source>
        <dbReference type="Proteomes" id="UP000516437"/>
    </source>
</evidence>
<dbReference type="GO" id="GO:0005656">
    <property type="term" value="C:nuclear pre-replicative complex"/>
    <property type="evidence" value="ECO:0007669"/>
    <property type="project" value="TreeGrafter"/>
</dbReference>
<dbReference type="InterPro" id="IPR011047">
    <property type="entry name" value="Quinoprotein_ADH-like_sf"/>
</dbReference>
<dbReference type="PANTHER" id="PTHR18763:SF3">
    <property type="entry name" value="OS09G0477800 PROTEIN"/>
    <property type="match status" value="1"/>
</dbReference>
<dbReference type="InterPro" id="IPR015943">
    <property type="entry name" value="WD40/YVTN_repeat-like_dom_sf"/>
</dbReference>
<feature type="repeat" description="WD" evidence="3">
    <location>
        <begin position="262"/>
        <end position="303"/>
    </location>
</feature>
<feature type="repeat" description="WD" evidence="3">
    <location>
        <begin position="118"/>
        <end position="148"/>
    </location>
</feature>
<dbReference type="Proteomes" id="UP000516437">
    <property type="component" value="Chromosome 4"/>
</dbReference>
<name>A0A6A1VWE7_9ROSI</name>
<keyword evidence="1 3" id="KW-0853">WD repeat</keyword>
<keyword evidence="2" id="KW-0677">Repeat</keyword>
<dbReference type="EMBL" id="RXIC02000022">
    <property type="protein sequence ID" value="KAB1216386.1"/>
    <property type="molecule type" value="Genomic_DNA"/>
</dbReference>
<dbReference type="PROSITE" id="PS00678">
    <property type="entry name" value="WD_REPEATS_1"/>
    <property type="match status" value="1"/>
</dbReference>
<evidence type="ECO:0000313" key="6">
    <source>
        <dbReference type="EMBL" id="KAB1216386.1"/>
    </source>
</evidence>
<dbReference type="InterPro" id="IPR019775">
    <property type="entry name" value="WD40_repeat_CS"/>
</dbReference>
<comment type="caution">
    <text evidence="6">The sequence shown here is derived from an EMBL/GenBank/DDBJ whole genome shotgun (WGS) entry which is preliminary data.</text>
</comment>
<reference evidence="6" key="1">
    <citation type="submission" date="2018-07" db="EMBL/GenBank/DDBJ databases">
        <authorList>
            <person name="Gao Z.-S."/>
            <person name="Jia H.-M."/>
            <person name="Jia H.-J."/>
            <person name="Cai Q.-L."/>
            <person name="Wang Y."/>
            <person name="Zhao H.-B."/>
        </authorList>
    </citation>
    <scope>NUCLEOTIDE SEQUENCE</scope>
    <source>
        <tissue evidence="6">Leaves</tissue>
    </source>
</reference>
<dbReference type="InterPro" id="IPR045227">
    <property type="entry name" value="WDR18/Ipi3/RID3"/>
</dbReference>
<evidence type="ECO:0000313" key="5">
    <source>
        <dbReference type="EMBL" id="KAB1216384.1"/>
    </source>
</evidence>
<keyword evidence="7" id="KW-1185">Reference proteome</keyword>
<sequence>MSSSHEIFLTSSPDGPIIAYDASSGAILARFTGSQSPRQGLALAGNTFLAASHISSATASGSIHLYNWWSSTVFRHLPLPEPVAPLAASRDGLYLFAGGLSGNIHALSLPSGNLVKSIPAHDKPVSCLKINDDGSLLISGSDDGTIVVVPIFSLVQASASEDEGNFIMRRFEAHADSVADIASGMGPAIISCSLDCSCKFWDLLRGVHLRTVAFPCTIFGVALDPTDSEFYAGGSDGFVYKGILKVGSKQLVNQGRELVKWSPKHDGAIVSVVMTNEGQNLVSAADDGSVWIWEVATGQVVKALRNDDMGSISDMVVATGLSHGRGHRAGTRTAESGASCHGISARELSLPIKQTLEMEDMLSMVGKDMSRAIDMLESAINNYERLLELILKEAKGGSTNSSE</sequence>
<dbReference type="Gene3D" id="2.130.10.10">
    <property type="entry name" value="YVTN repeat-like/Quinoprotein amine dehydrogenase"/>
    <property type="match status" value="2"/>
</dbReference>
<dbReference type="Pfam" id="PF00400">
    <property type="entry name" value="WD40"/>
    <property type="match status" value="3"/>
</dbReference>
<dbReference type="InterPro" id="IPR001680">
    <property type="entry name" value="WD40_rpt"/>
</dbReference>
<reference evidence="6 7" key="2">
    <citation type="journal article" date="2019" name="Plant Biotechnol. J.">
        <title>The red bayberry genome and genetic basis of sex determination.</title>
        <authorList>
            <person name="Jia H.M."/>
            <person name="Jia H.J."/>
            <person name="Cai Q.L."/>
            <person name="Wang Y."/>
            <person name="Zhao H.B."/>
            <person name="Yang W.F."/>
            <person name="Wang G.Y."/>
            <person name="Li Y.H."/>
            <person name="Zhan D.L."/>
            <person name="Shen Y.T."/>
            <person name="Niu Q.F."/>
            <person name="Chang L."/>
            <person name="Qiu J."/>
            <person name="Zhao L."/>
            <person name="Xie H.B."/>
            <person name="Fu W.Y."/>
            <person name="Jin J."/>
            <person name="Li X.W."/>
            <person name="Jiao Y."/>
            <person name="Zhou C.C."/>
            <person name="Tu T."/>
            <person name="Chai C.Y."/>
            <person name="Gao J.L."/>
            <person name="Fan L.J."/>
            <person name="van de Weg E."/>
            <person name="Wang J.Y."/>
            <person name="Gao Z.S."/>
        </authorList>
    </citation>
    <scope>NUCLEOTIDE SEQUENCE [LARGE SCALE GENOMIC DNA]</scope>
    <source>
        <tissue evidence="6">Leaves</tissue>
    </source>
</reference>
<dbReference type="GO" id="GO:0006261">
    <property type="term" value="P:DNA-templated DNA replication"/>
    <property type="evidence" value="ECO:0007669"/>
    <property type="project" value="TreeGrafter"/>
</dbReference>
<dbReference type="GO" id="GO:0120330">
    <property type="term" value="C:rixosome complex"/>
    <property type="evidence" value="ECO:0007669"/>
    <property type="project" value="TreeGrafter"/>
</dbReference>
<dbReference type="OrthoDB" id="756370at2759"/>
<protein>
    <submittedName>
        <fullName evidence="6">Protein ROOT INITIATION DEFECTIVE 3</fullName>
    </submittedName>
</protein>
<dbReference type="AlphaFoldDB" id="A0A6A1VWE7"/>
<dbReference type="SUPFAM" id="SSF50998">
    <property type="entry name" value="Quinoprotein alcohol dehydrogenase-like"/>
    <property type="match status" value="1"/>
</dbReference>
<dbReference type="PROSITE" id="PS50294">
    <property type="entry name" value="WD_REPEATS_REGION"/>
    <property type="match status" value="2"/>
</dbReference>
<gene>
    <name evidence="5" type="ORF">CJ030_MR4G000617</name>
    <name evidence="6" type="ORF">CJ030_MR4G000619</name>
    <name evidence="4" type="ORF">CJ030_MR4G006401</name>
</gene>
<accession>A0A6A1VWE7</accession>
<organism evidence="6 7">
    <name type="scientific">Morella rubra</name>
    <name type="common">Chinese bayberry</name>
    <dbReference type="NCBI Taxonomy" id="262757"/>
    <lineage>
        <taxon>Eukaryota</taxon>
        <taxon>Viridiplantae</taxon>
        <taxon>Streptophyta</taxon>
        <taxon>Embryophyta</taxon>
        <taxon>Tracheophyta</taxon>
        <taxon>Spermatophyta</taxon>
        <taxon>Magnoliopsida</taxon>
        <taxon>eudicotyledons</taxon>
        <taxon>Gunneridae</taxon>
        <taxon>Pentapetalae</taxon>
        <taxon>rosids</taxon>
        <taxon>fabids</taxon>
        <taxon>Fagales</taxon>
        <taxon>Myricaceae</taxon>
        <taxon>Morella</taxon>
    </lineage>
</organism>
<dbReference type="PROSITE" id="PS50082">
    <property type="entry name" value="WD_REPEATS_2"/>
    <property type="match status" value="2"/>
</dbReference>
<reference evidence="6" key="3">
    <citation type="submission" date="2019-09" db="EMBL/GenBank/DDBJ databases">
        <authorList>
            <person name="Gao Z."/>
        </authorList>
    </citation>
    <scope>NUCLEOTIDE SEQUENCE</scope>
    <source>
        <tissue evidence="6">Leaves</tissue>
    </source>
</reference>
<dbReference type="GO" id="GO:0006364">
    <property type="term" value="P:rRNA processing"/>
    <property type="evidence" value="ECO:0007669"/>
    <property type="project" value="TreeGrafter"/>
</dbReference>
<evidence type="ECO:0000313" key="4">
    <source>
        <dbReference type="EMBL" id="KAB1216125.1"/>
    </source>
</evidence>
<dbReference type="PANTHER" id="PTHR18763">
    <property type="entry name" value="WD-REPEAT PROTEIN 18"/>
    <property type="match status" value="1"/>
</dbReference>
<dbReference type="EMBL" id="RXIC02000022">
    <property type="protein sequence ID" value="KAB1216125.1"/>
    <property type="molecule type" value="Genomic_DNA"/>
</dbReference>
<dbReference type="EMBL" id="RXIC02000022">
    <property type="protein sequence ID" value="KAB1216384.1"/>
    <property type="molecule type" value="Genomic_DNA"/>
</dbReference>
<evidence type="ECO:0000256" key="3">
    <source>
        <dbReference type="PROSITE-ProRule" id="PRU00221"/>
    </source>
</evidence>
<evidence type="ECO:0000256" key="1">
    <source>
        <dbReference type="ARBA" id="ARBA00022574"/>
    </source>
</evidence>